<dbReference type="SUPFAM" id="SSF52540">
    <property type="entry name" value="P-loop containing nucleoside triphosphate hydrolases"/>
    <property type="match status" value="1"/>
</dbReference>
<dbReference type="RefSeq" id="WP_120024134.1">
    <property type="nucleotide sequence ID" value="NZ_QZFV01000084.1"/>
</dbReference>
<gene>
    <name evidence="2" type="ORF">D5S19_15935</name>
</gene>
<organism evidence="2 3">
    <name type="scientific">Amycolatopsis panacis</name>
    <dbReference type="NCBI Taxonomy" id="2340917"/>
    <lineage>
        <taxon>Bacteria</taxon>
        <taxon>Bacillati</taxon>
        <taxon>Actinomycetota</taxon>
        <taxon>Actinomycetes</taxon>
        <taxon>Pseudonocardiales</taxon>
        <taxon>Pseudonocardiaceae</taxon>
        <taxon>Amycolatopsis</taxon>
    </lineage>
</organism>
<accession>A0A419I3L0</accession>
<evidence type="ECO:0000313" key="3">
    <source>
        <dbReference type="Proteomes" id="UP000285112"/>
    </source>
</evidence>
<feature type="compositionally biased region" description="Basic and acidic residues" evidence="1">
    <location>
        <begin position="1"/>
        <end position="26"/>
    </location>
</feature>
<name>A0A419I3L0_9PSEU</name>
<sequence>MAPTDHDNDPTTRSGADLHESSRDQPGESSPESTTELATVHPLPVATEPAIEGELVSEEEWRLITSQRAQAAWRYRAYRDNAVTVARGARTAALRTGVAAGAVVRTSRAVAAHPKTRTTGAVLAYTTGVLAGPVVGVWATWEQFHNWRTAAEHRQGGTHRGEVIPDRIGTQMQVQEYRETQLGKIGAALSSRAAMVFYGLLTLAEAPALADWSINGSPVWAYSQAVVTIDLTLGAAVAAALTVNGWAYLRKVFKRRNRKRVGTVTDDGRALPVLPIAEARHDRAALELLRRSLLAQGVEVNPIAGRRTMWGWELEHQIVGGSGKRPADVIKKLEQIETDLDVRQNGVLVQPHTARRARFTTRIIESDPWAKMPPLPVYTNGSRRLADPIELGLRLDGRTMSASFLSTHAIILAASGGGKSGLIRAIVDGLAHTTDAILWDLDPSGVGQAPQADAMGLRALSPEDCEQALTTALGIATARTRIKDRLGMGDEWQPTPEYPALVVVLDEFPRLSKEAKALAVALLRVARKAGVVLIFASQSAKKDALGDSVAAEVAWKAAGPGLADYQTRLLFGDNAVSEGYTPGNYRPKRGSRLNDTGTFFLEGCTEGDEPIPTRALWFDNKIAEQRARRAAQDGRPQWDTATLQAAGLTPAQLSGSTSPEDAAVAQRAAFEDEQRRARLGILGEIVDYLTDDLAAWQAGTEGARDAVFSAELADALGRSSGRALAHAVADFGLKPEQVRAPGDDGEDKQARGYRFADILAAVTTTESNTQ</sequence>
<feature type="region of interest" description="Disordered" evidence="1">
    <location>
        <begin position="1"/>
        <end position="44"/>
    </location>
</feature>
<evidence type="ECO:0000256" key="1">
    <source>
        <dbReference type="SAM" id="MobiDB-lite"/>
    </source>
</evidence>
<protein>
    <recommendedName>
        <fullName evidence="4">FtsK domain-containing protein</fullName>
    </recommendedName>
</protein>
<dbReference type="Proteomes" id="UP000285112">
    <property type="component" value="Unassembled WGS sequence"/>
</dbReference>
<evidence type="ECO:0008006" key="4">
    <source>
        <dbReference type="Google" id="ProtNLM"/>
    </source>
</evidence>
<dbReference type="EMBL" id="QZFV01000084">
    <property type="protein sequence ID" value="RJQ84754.1"/>
    <property type="molecule type" value="Genomic_DNA"/>
</dbReference>
<dbReference type="InterPro" id="IPR027417">
    <property type="entry name" value="P-loop_NTPase"/>
</dbReference>
<dbReference type="AlphaFoldDB" id="A0A419I3L0"/>
<keyword evidence="3" id="KW-1185">Reference proteome</keyword>
<feature type="compositionally biased region" description="Polar residues" evidence="1">
    <location>
        <begin position="27"/>
        <end position="37"/>
    </location>
</feature>
<dbReference type="OrthoDB" id="3315716at2"/>
<evidence type="ECO:0000313" key="2">
    <source>
        <dbReference type="EMBL" id="RJQ84754.1"/>
    </source>
</evidence>
<comment type="caution">
    <text evidence="2">The sequence shown here is derived from an EMBL/GenBank/DDBJ whole genome shotgun (WGS) entry which is preliminary data.</text>
</comment>
<proteinExistence type="predicted"/>
<reference evidence="2 3" key="1">
    <citation type="submission" date="2018-09" db="EMBL/GenBank/DDBJ databases">
        <title>YIM PH 21725 draft genome.</title>
        <authorList>
            <person name="Miao C."/>
        </authorList>
    </citation>
    <scope>NUCLEOTIDE SEQUENCE [LARGE SCALE GENOMIC DNA]</scope>
    <source>
        <strain evidence="3">YIM PH21725</strain>
    </source>
</reference>
<dbReference type="Gene3D" id="3.40.50.300">
    <property type="entry name" value="P-loop containing nucleotide triphosphate hydrolases"/>
    <property type="match status" value="1"/>
</dbReference>